<feature type="domain" description="CCA-adding enzyme C-terminal" evidence="12">
    <location>
        <begin position="238"/>
        <end position="381"/>
    </location>
</feature>
<dbReference type="InterPro" id="IPR002646">
    <property type="entry name" value="PolA_pol_head_dom"/>
</dbReference>
<evidence type="ECO:0000256" key="7">
    <source>
        <dbReference type="ARBA" id="ARBA00022842"/>
    </source>
</evidence>
<dbReference type="InterPro" id="IPR043519">
    <property type="entry name" value="NT_sf"/>
</dbReference>
<evidence type="ECO:0000256" key="8">
    <source>
        <dbReference type="ARBA" id="ARBA00022884"/>
    </source>
</evidence>
<sequence>MNNKAWLAAFEVIATLQRAGFEAYIVGGAVRDQLLGKDVHDVDVATSALPTEVQSLFTTTVDVGILHGTVIVVHPLAPIEVTTFRVEGTYEDHRRPSTVHFVRNLRDDLARRDFTVNAMALTKDHTIIDYFGGQADLAAKIVRAVGDAKERFSEDALRMLRAVRFVAQLNFTVDRQTKDAIQSCSADLAYVAKERIKQEIDKIWQGEAITEAIRLMEETDLVKVLPGVWRAQTWRGFKPKTVEEGWAYFLHYNRTQPHIASHYRLTNQEKRSVKQIHLAFDALVERGFTRLDYYRYDGNVLCSAVRIARHLQRTKLSEEDVLQNKARLPIQSRQALAVDGHDLQKWCNKKPGKWLQQALQEIERAVLYEEIDNTQQQIRSWYCNGVDQR</sequence>
<gene>
    <name evidence="13" type="ORF">K8V30_09080</name>
</gene>
<dbReference type="Pfam" id="PF01743">
    <property type="entry name" value="PolyA_pol"/>
    <property type="match status" value="1"/>
</dbReference>
<dbReference type="NCBIfam" id="NF009814">
    <property type="entry name" value="PRK13299.1"/>
    <property type="match status" value="1"/>
</dbReference>
<evidence type="ECO:0000259" key="10">
    <source>
        <dbReference type="Pfam" id="PF01743"/>
    </source>
</evidence>
<keyword evidence="7" id="KW-0460">Magnesium</keyword>
<dbReference type="InterPro" id="IPR050264">
    <property type="entry name" value="Bact_CCA-adding_enz_type3_sf"/>
</dbReference>
<dbReference type="Proteomes" id="UP000700212">
    <property type="component" value="Unassembled WGS sequence"/>
</dbReference>
<accession>A0A921NDV6</accession>
<dbReference type="CDD" id="cd05398">
    <property type="entry name" value="NT_ClassII-CCAase"/>
    <property type="match status" value="1"/>
</dbReference>
<keyword evidence="8 9" id="KW-0694">RNA-binding</keyword>
<dbReference type="EC" id="2.7.7.72" evidence="13"/>
<dbReference type="EMBL" id="DYTV01000121">
    <property type="protein sequence ID" value="HJH11819.1"/>
    <property type="molecule type" value="Genomic_DNA"/>
</dbReference>
<dbReference type="Pfam" id="PF13735">
    <property type="entry name" value="tRNA_NucTran2_2"/>
    <property type="match status" value="1"/>
</dbReference>
<dbReference type="PANTHER" id="PTHR46173">
    <property type="entry name" value="CCA TRNA NUCLEOTIDYLTRANSFERASE 1, MITOCHONDRIAL"/>
    <property type="match status" value="1"/>
</dbReference>
<reference evidence="13" key="1">
    <citation type="journal article" date="2021" name="PeerJ">
        <title>Extensive microbial diversity within the chicken gut microbiome revealed by metagenomics and culture.</title>
        <authorList>
            <person name="Gilroy R."/>
            <person name="Ravi A."/>
            <person name="Getino M."/>
            <person name="Pursley I."/>
            <person name="Horton D.L."/>
            <person name="Alikhan N.F."/>
            <person name="Baker D."/>
            <person name="Gharbi K."/>
            <person name="Hall N."/>
            <person name="Watson M."/>
            <person name="Adriaenssens E.M."/>
            <person name="Foster-Nyarko E."/>
            <person name="Jarju S."/>
            <person name="Secka A."/>
            <person name="Antonio M."/>
            <person name="Oren A."/>
            <person name="Chaudhuri R.R."/>
            <person name="La Ragione R."/>
            <person name="Hildebrand F."/>
            <person name="Pallen M.J."/>
        </authorList>
    </citation>
    <scope>NUCLEOTIDE SEQUENCE</scope>
    <source>
        <strain evidence="13">CHK160-4876</strain>
    </source>
</reference>
<dbReference type="GO" id="GO:0000166">
    <property type="term" value="F:nucleotide binding"/>
    <property type="evidence" value="ECO:0007669"/>
    <property type="project" value="UniProtKB-KW"/>
</dbReference>
<keyword evidence="3" id="KW-0819">tRNA processing</keyword>
<dbReference type="GO" id="GO:0008033">
    <property type="term" value="P:tRNA processing"/>
    <property type="evidence" value="ECO:0007669"/>
    <property type="project" value="UniProtKB-KW"/>
</dbReference>
<feature type="domain" description="tRNA nucleotidyltransferase/poly(A) polymerase RNA and SrmB- binding" evidence="11">
    <location>
        <begin position="170"/>
        <end position="229"/>
    </location>
</feature>
<dbReference type="GO" id="GO:0004810">
    <property type="term" value="F:CCA tRNA nucleotidyltransferase activity"/>
    <property type="evidence" value="ECO:0007669"/>
    <property type="project" value="UniProtKB-EC"/>
</dbReference>
<dbReference type="GO" id="GO:0046872">
    <property type="term" value="F:metal ion binding"/>
    <property type="evidence" value="ECO:0007669"/>
    <property type="project" value="UniProtKB-KW"/>
</dbReference>
<proteinExistence type="inferred from homology"/>
<keyword evidence="6" id="KW-0547">Nucleotide-binding</keyword>
<dbReference type="Gene3D" id="1.10.3090.10">
    <property type="entry name" value="cca-adding enzyme, domain 2"/>
    <property type="match status" value="1"/>
</dbReference>
<reference evidence="13" key="2">
    <citation type="submission" date="2021-09" db="EMBL/GenBank/DDBJ databases">
        <authorList>
            <person name="Gilroy R."/>
        </authorList>
    </citation>
    <scope>NUCLEOTIDE SEQUENCE</scope>
    <source>
        <strain evidence="13">CHK160-4876</strain>
    </source>
</reference>
<comment type="caution">
    <text evidence="13">The sequence shown here is derived from an EMBL/GenBank/DDBJ whole genome shotgun (WGS) entry which is preliminary data.</text>
</comment>
<dbReference type="AlphaFoldDB" id="A0A921NDV6"/>
<evidence type="ECO:0000256" key="4">
    <source>
        <dbReference type="ARBA" id="ARBA00022695"/>
    </source>
</evidence>
<evidence type="ECO:0000256" key="6">
    <source>
        <dbReference type="ARBA" id="ARBA00022741"/>
    </source>
</evidence>
<evidence type="ECO:0000313" key="14">
    <source>
        <dbReference type="Proteomes" id="UP000700212"/>
    </source>
</evidence>
<evidence type="ECO:0000256" key="1">
    <source>
        <dbReference type="ARBA" id="ARBA00001946"/>
    </source>
</evidence>
<dbReference type="Pfam" id="PF12627">
    <property type="entry name" value="PolyA_pol_RNAbd"/>
    <property type="match status" value="1"/>
</dbReference>
<comment type="cofactor">
    <cofactor evidence="1">
        <name>Mg(2+)</name>
        <dbReference type="ChEBI" id="CHEBI:18420"/>
    </cofactor>
</comment>
<evidence type="ECO:0000256" key="9">
    <source>
        <dbReference type="RuleBase" id="RU003953"/>
    </source>
</evidence>
<dbReference type="PANTHER" id="PTHR46173:SF1">
    <property type="entry name" value="CCA TRNA NUCLEOTIDYLTRANSFERASE 1, MITOCHONDRIAL"/>
    <property type="match status" value="1"/>
</dbReference>
<feature type="domain" description="Poly A polymerase head" evidence="10">
    <location>
        <begin position="23"/>
        <end position="143"/>
    </location>
</feature>
<dbReference type="Gene3D" id="1.10.246.80">
    <property type="match status" value="1"/>
</dbReference>
<dbReference type="SUPFAM" id="SSF81891">
    <property type="entry name" value="Poly A polymerase C-terminal region-like"/>
    <property type="match status" value="1"/>
</dbReference>
<evidence type="ECO:0000259" key="12">
    <source>
        <dbReference type="Pfam" id="PF13735"/>
    </source>
</evidence>
<name>A0A921NDV6_9BACL</name>
<evidence type="ECO:0000313" key="13">
    <source>
        <dbReference type="EMBL" id="HJH11819.1"/>
    </source>
</evidence>
<comment type="similarity">
    <text evidence="9">Belongs to the tRNA nucleotidyltransferase/poly(A) polymerase family.</text>
</comment>
<keyword evidence="5" id="KW-0479">Metal-binding</keyword>
<evidence type="ECO:0000259" key="11">
    <source>
        <dbReference type="Pfam" id="PF12627"/>
    </source>
</evidence>
<keyword evidence="4 13" id="KW-0548">Nucleotidyltransferase</keyword>
<dbReference type="SUPFAM" id="SSF81301">
    <property type="entry name" value="Nucleotidyltransferase"/>
    <property type="match status" value="1"/>
</dbReference>
<evidence type="ECO:0000256" key="5">
    <source>
        <dbReference type="ARBA" id="ARBA00022723"/>
    </source>
</evidence>
<keyword evidence="2 9" id="KW-0808">Transferase</keyword>
<evidence type="ECO:0000256" key="2">
    <source>
        <dbReference type="ARBA" id="ARBA00022679"/>
    </source>
</evidence>
<dbReference type="Gene3D" id="3.30.460.10">
    <property type="entry name" value="Beta Polymerase, domain 2"/>
    <property type="match status" value="1"/>
</dbReference>
<dbReference type="InterPro" id="IPR032810">
    <property type="entry name" value="CCA-adding_enz_C"/>
</dbReference>
<protein>
    <submittedName>
        <fullName evidence="13">CCA tRNA nucleotidyltransferase</fullName>
        <ecNumber evidence="13">2.7.7.72</ecNumber>
    </submittedName>
</protein>
<dbReference type="InterPro" id="IPR032828">
    <property type="entry name" value="PolyA_RNA-bd"/>
</dbReference>
<dbReference type="GO" id="GO:0000049">
    <property type="term" value="F:tRNA binding"/>
    <property type="evidence" value="ECO:0007669"/>
    <property type="project" value="TreeGrafter"/>
</dbReference>
<organism evidence="13 14">
    <name type="scientific">Metalysinibacillus jejuensis</name>
    <dbReference type="NCBI Taxonomy" id="914327"/>
    <lineage>
        <taxon>Bacteria</taxon>
        <taxon>Bacillati</taxon>
        <taxon>Bacillota</taxon>
        <taxon>Bacilli</taxon>
        <taxon>Bacillales</taxon>
        <taxon>Caryophanaceae</taxon>
        <taxon>Metalysinibacillus</taxon>
    </lineage>
</organism>
<evidence type="ECO:0000256" key="3">
    <source>
        <dbReference type="ARBA" id="ARBA00022694"/>
    </source>
</evidence>